<sequence length="42" mass="4694">MTGSEPRRLWSVPLPSSSDDDAEPPDTDDPDPPEEDTQVLLW</sequence>
<evidence type="ECO:0000256" key="1">
    <source>
        <dbReference type="SAM" id="MobiDB-lite"/>
    </source>
</evidence>
<feature type="compositionally biased region" description="Acidic residues" evidence="1">
    <location>
        <begin position="18"/>
        <end position="42"/>
    </location>
</feature>
<dbReference type="Proteomes" id="UP001055337">
    <property type="component" value="Chromosome"/>
</dbReference>
<protein>
    <submittedName>
        <fullName evidence="2">Uncharacterized protein</fullName>
    </submittedName>
</protein>
<feature type="region of interest" description="Disordered" evidence="1">
    <location>
        <begin position="1"/>
        <end position="42"/>
    </location>
</feature>
<dbReference type="EMBL" id="CP092362">
    <property type="protein sequence ID" value="UVY96044.1"/>
    <property type="molecule type" value="Genomic_DNA"/>
</dbReference>
<evidence type="ECO:0000313" key="2">
    <source>
        <dbReference type="EMBL" id="UVY96044.1"/>
    </source>
</evidence>
<reference evidence="2" key="1">
    <citation type="submission" date="2022-08" db="EMBL/GenBank/DDBJ databases">
        <title>Whole genome sequencing of non-tuberculosis mycobacteria type-strains.</title>
        <authorList>
            <person name="Igarashi Y."/>
            <person name="Osugi A."/>
            <person name="Mitarai S."/>
        </authorList>
    </citation>
    <scope>NUCLEOTIDE SEQUENCE</scope>
    <source>
        <strain evidence="2">JCM 16369</strain>
    </source>
</reference>
<proteinExistence type="predicted"/>
<dbReference type="RefSeq" id="WP_256385472.1">
    <property type="nucleotide sequence ID" value="NZ_CP092362.2"/>
</dbReference>
<organism evidence="2 3">
    <name type="scientific">Mycolicibacterium crocinum</name>
    <dbReference type="NCBI Taxonomy" id="388459"/>
    <lineage>
        <taxon>Bacteria</taxon>
        <taxon>Bacillati</taxon>
        <taxon>Actinomycetota</taxon>
        <taxon>Actinomycetes</taxon>
        <taxon>Mycobacteriales</taxon>
        <taxon>Mycobacteriaceae</taxon>
        <taxon>Mycolicibacterium</taxon>
    </lineage>
</organism>
<gene>
    <name evidence="2" type="ORF">MI149_30235</name>
</gene>
<name>A0ABY5TUA0_9MYCO</name>
<accession>A0ABY5TUA0</accession>
<keyword evidence="3" id="KW-1185">Reference proteome</keyword>
<evidence type="ECO:0000313" key="3">
    <source>
        <dbReference type="Proteomes" id="UP001055337"/>
    </source>
</evidence>